<accession>A0A2L0UF77</accession>
<sequence>MSPSRSISSAELPADVVQRNAVAAHEALGRGAGVEDNLRGIVHDSWLRSLTFLPNPATAGARLFCSEEELEAYRQAHPLAAVMPVLDRLLVRPSLDAGMLVAVGDENGRLLWVDGDRELRRRAEGMLFMAGADWSEAAVGTSAPG</sequence>
<protein>
    <submittedName>
        <fullName evidence="1">Transcriptional regulator</fullName>
    </submittedName>
</protein>
<name>A0A2L0UF77_9MICC</name>
<dbReference type="EMBL" id="CP024915">
    <property type="protein sequence ID" value="AUZ87899.1"/>
    <property type="molecule type" value="Genomic_DNA"/>
</dbReference>
<evidence type="ECO:0000313" key="2">
    <source>
        <dbReference type="Proteomes" id="UP000239187"/>
    </source>
</evidence>
<dbReference type="Proteomes" id="UP000239187">
    <property type="component" value="Chromosome"/>
</dbReference>
<organism evidence="1 2">
    <name type="scientific">Arthrobacter agilis</name>
    <dbReference type="NCBI Taxonomy" id="37921"/>
    <lineage>
        <taxon>Bacteria</taxon>
        <taxon>Bacillati</taxon>
        <taxon>Actinomycetota</taxon>
        <taxon>Actinomycetes</taxon>
        <taxon>Micrococcales</taxon>
        <taxon>Micrococcaceae</taxon>
        <taxon>Arthrobacter</taxon>
    </lineage>
</organism>
<evidence type="ECO:0000313" key="1">
    <source>
        <dbReference type="EMBL" id="AUZ87899.1"/>
    </source>
</evidence>
<dbReference type="InterPro" id="IPR029016">
    <property type="entry name" value="GAF-like_dom_sf"/>
</dbReference>
<proteinExistence type="predicted"/>
<dbReference type="Gene3D" id="3.30.450.40">
    <property type="match status" value="1"/>
</dbReference>
<dbReference type="AlphaFoldDB" id="A0A2L0UF77"/>
<reference evidence="1 2" key="1">
    <citation type="submission" date="2017-11" db="EMBL/GenBank/DDBJ databases">
        <title>Draft genome of Arthrobacter agilis strain UMCV2, a plant growth-promoting rhizobacterium and biocontrol capacity of phytopathogenic fungi.</title>
        <authorList>
            <person name="Martinez-Camara R."/>
            <person name="Santoyo G."/>
            <person name="Moreno-Hagelsieb G."/>
            <person name="Valencia-Cantero E."/>
        </authorList>
    </citation>
    <scope>NUCLEOTIDE SEQUENCE [LARGE SCALE GENOMIC DNA]</scope>
    <source>
        <strain evidence="1 2">UMCV2</strain>
    </source>
</reference>
<gene>
    <name evidence="1" type="ORF">CVO76_09845</name>
</gene>
<feature type="non-terminal residue" evidence="1">
    <location>
        <position position="145"/>
    </location>
</feature>